<evidence type="ECO:0000313" key="2">
    <source>
        <dbReference type="EMBL" id="CAC5421053.1"/>
    </source>
</evidence>
<feature type="region of interest" description="Disordered" evidence="1">
    <location>
        <begin position="77"/>
        <end position="96"/>
    </location>
</feature>
<feature type="compositionally biased region" description="Basic and acidic residues" evidence="1">
    <location>
        <begin position="78"/>
        <end position="96"/>
    </location>
</feature>
<evidence type="ECO:0000256" key="1">
    <source>
        <dbReference type="SAM" id="MobiDB-lite"/>
    </source>
</evidence>
<protein>
    <submittedName>
        <fullName evidence="2">Uncharacterized protein</fullName>
    </submittedName>
</protein>
<accession>A0A6J8EM83</accession>
<evidence type="ECO:0000313" key="3">
    <source>
        <dbReference type="Proteomes" id="UP000507470"/>
    </source>
</evidence>
<organism evidence="2 3">
    <name type="scientific">Mytilus coruscus</name>
    <name type="common">Sea mussel</name>
    <dbReference type="NCBI Taxonomy" id="42192"/>
    <lineage>
        <taxon>Eukaryota</taxon>
        <taxon>Metazoa</taxon>
        <taxon>Spiralia</taxon>
        <taxon>Lophotrochozoa</taxon>
        <taxon>Mollusca</taxon>
        <taxon>Bivalvia</taxon>
        <taxon>Autobranchia</taxon>
        <taxon>Pteriomorphia</taxon>
        <taxon>Mytilida</taxon>
        <taxon>Mytiloidea</taxon>
        <taxon>Mytilidae</taxon>
        <taxon>Mytilinae</taxon>
        <taxon>Mytilus</taxon>
    </lineage>
</organism>
<sequence>MTTFLCKEEGDQHFLNKILASKHLGLKPLCNVMLILNLSDTLVNGLIGTVRKINSDSVDVEFAVDDLSCCHVQFDSGVDDKSDSCKSDSHRDKNDSECDTNEIIGGLIINDKDSLFSDNDEALVTCKETHQLRTLPEEISPAGRGKIRYVGRYVIAKLKYNAYKSLRNKLFNENKVQEIKILKTEIKLFENKSTSHFRLKSELVTQESIFKDSTFTKAQLQTLEKAYGVTLLSKLKKEDMAKELNSAINQAQCVQFPNELIISSTPVGSSSEPIPSTSNLTYESSESNVEDITNKRSFKTYQQWKRNTSKLKSSIISFDIRFS</sequence>
<proteinExistence type="predicted"/>
<reference evidence="2 3" key="1">
    <citation type="submission" date="2020-06" db="EMBL/GenBank/DDBJ databases">
        <authorList>
            <person name="Li R."/>
            <person name="Bekaert M."/>
        </authorList>
    </citation>
    <scope>NUCLEOTIDE SEQUENCE [LARGE SCALE GENOMIC DNA]</scope>
    <source>
        <strain evidence="3">wild</strain>
    </source>
</reference>
<dbReference type="Proteomes" id="UP000507470">
    <property type="component" value="Unassembled WGS sequence"/>
</dbReference>
<dbReference type="AlphaFoldDB" id="A0A6J8EM83"/>
<gene>
    <name evidence="2" type="ORF">MCOR_53208</name>
</gene>
<name>A0A6J8EM83_MYTCO</name>
<dbReference type="EMBL" id="CACVKT020009207">
    <property type="protein sequence ID" value="CAC5421053.1"/>
    <property type="molecule type" value="Genomic_DNA"/>
</dbReference>
<keyword evidence="3" id="KW-1185">Reference proteome</keyword>